<evidence type="ECO:0000313" key="2">
    <source>
        <dbReference type="EMBL" id="GAA5496520.1"/>
    </source>
</evidence>
<gene>
    <name evidence="2" type="ORF">Rhal01_02704</name>
</gene>
<evidence type="ECO:0000256" key="1">
    <source>
        <dbReference type="SAM" id="SignalP"/>
    </source>
</evidence>
<dbReference type="Proteomes" id="UP001424741">
    <property type="component" value="Unassembled WGS sequence"/>
</dbReference>
<name>A0ABP9V3E2_9BACT</name>
<comment type="caution">
    <text evidence="2">The sequence shown here is derived from an EMBL/GenBank/DDBJ whole genome shotgun (WGS) entry which is preliminary data.</text>
</comment>
<accession>A0ABP9V3E2</accession>
<evidence type="ECO:0000313" key="3">
    <source>
        <dbReference type="Proteomes" id="UP001424741"/>
    </source>
</evidence>
<feature type="signal peptide" evidence="1">
    <location>
        <begin position="1"/>
        <end position="17"/>
    </location>
</feature>
<proteinExistence type="predicted"/>
<sequence>MKLILPLLLCGLLPCHAQQTQKPWQVPADFAAPDQKSVDMFAWQAFVALNWPAKEGVRGEPDTDKKIGDSGSTVWETFKTTDQIFLSGAKDPGPWNPAEKLKANAFAHRKMFSTSKISPALLGKLPELATQKLGGVQEAVGGTLTDQNGNLTYFERSTNELGYDYIRSNQFYNADVLAKASEVDFPDSTVNIKAAWKILEAKDPVDKFYTTTASINGEDKTMGLVGLHIVVKTPNAPQWVWATFEHVSNAPTFSNLGEGPYSYNNPECPPAKCPPNQSTEVDGKPTGKPTQVVREVTIYESAQNANQAWQKALQGTVWKNYELVGTQWPTVPNNPSLPTGRPQPTLLGNTTMETYIQRESSCLQCHSTAHSEADLRYDFSFYLMAAQKPDKNEENK</sequence>
<protein>
    <recommendedName>
        <fullName evidence="4">Cytochrome P460 domain-containing protein</fullName>
    </recommendedName>
</protein>
<dbReference type="RefSeq" id="WP_346189184.1">
    <property type="nucleotide sequence ID" value="NZ_BAABRL010000008.1"/>
</dbReference>
<keyword evidence="1" id="KW-0732">Signal</keyword>
<keyword evidence="3" id="KW-1185">Reference proteome</keyword>
<evidence type="ECO:0008006" key="4">
    <source>
        <dbReference type="Google" id="ProtNLM"/>
    </source>
</evidence>
<feature type="chain" id="PRO_5045122907" description="Cytochrome P460 domain-containing protein" evidence="1">
    <location>
        <begin position="18"/>
        <end position="396"/>
    </location>
</feature>
<dbReference type="EMBL" id="BAABRL010000008">
    <property type="protein sequence ID" value="GAA5496520.1"/>
    <property type="molecule type" value="Genomic_DNA"/>
</dbReference>
<organism evidence="2 3">
    <name type="scientific">Rubritalea halochordaticola</name>
    <dbReference type="NCBI Taxonomy" id="714537"/>
    <lineage>
        <taxon>Bacteria</taxon>
        <taxon>Pseudomonadati</taxon>
        <taxon>Verrucomicrobiota</taxon>
        <taxon>Verrucomicrobiia</taxon>
        <taxon>Verrucomicrobiales</taxon>
        <taxon>Rubritaleaceae</taxon>
        <taxon>Rubritalea</taxon>
    </lineage>
</organism>
<reference evidence="2 3" key="1">
    <citation type="submission" date="2024-02" db="EMBL/GenBank/DDBJ databases">
        <title>Rubritalea halochordaticola NBRC 107102.</title>
        <authorList>
            <person name="Ichikawa N."/>
            <person name="Katano-Makiyama Y."/>
            <person name="Hidaka K."/>
        </authorList>
    </citation>
    <scope>NUCLEOTIDE SEQUENCE [LARGE SCALE GENOMIC DNA]</scope>
    <source>
        <strain evidence="2 3">NBRC 107102</strain>
    </source>
</reference>